<dbReference type="Gene3D" id="3.40.50.720">
    <property type="entry name" value="NAD(P)-binding Rossmann-like Domain"/>
    <property type="match status" value="1"/>
</dbReference>
<dbReference type="InterPro" id="IPR002347">
    <property type="entry name" value="SDR_fam"/>
</dbReference>
<accession>A0A1I5SA59</accession>
<dbReference type="RefSeq" id="WP_025746929.1">
    <property type="nucleotide sequence ID" value="NZ_FOXR01000002.1"/>
</dbReference>
<keyword evidence="2" id="KW-0560">Oxidoreductase</keyword>
<proteinExistence type="predicted"/>
<dbReference type="STRING" id="937334.SAMN05444406_10256"/>
<dbReference type="OrthoDB" id="9803333at2"/>
<dbReference type="PANTHER" id="PTHR43544">
    <property type="entry name" value="SHORT-CHAIN DEHYDROGENASE/REDUCTASE"/>
    <property type="match status" value="1"/>
</dbReference>
<evidence type="ECO:0000256" key="2">
    <source>
        <dbReference type="ARBA" id="ARBA00023002"/>
    </source>
</evidence>
<dbReference type="SUPFAM" id="SSF51735">
    <property type="entry name" value="NAD(P)-binding Rossmann-fold domains"/>
    <property type="match status" value="1"/>
</dbReference>
<organism evidence="3 4">
    <name type="scientific">Caldicoprobacter faecalis</name>
    <dbReference type="NCBI Taxonomy" id="937334"/>
    <lineage>
        <taxon>Bacteria</taxon>
        <taxon>Bacillati</taxon>
        <taxon>Bacillota</taxon>
        <taxon>Clostridia</taxon>
        <taxon>Caldicoprobacterales</taxon>
        <taxon>Caldicoprobacteraceae</taxon>
        <taxon>Caldicoprobacter</taxon>
    </lineage>
</organism>
<evidence type="ECO:0000256" key="1">
    <source>
        <dbReference type="ARBA" id="ARBA00022857"/>
    </source>
</evidence>
<dbReference type="GO" id="GO:0016491">
    <property type="term" value="F:oxidoreductase activity"/>
    <property type="evidence" value="ECO:0007669"/>
    <property type="project" value="UniProtKB-KW"/>
</dbReference>
<dbReference type="Pfam" id="PF00106">
    <property type="entry name" value="adh_short"/>
    <property type="match status" value="1"/>
</dbReference>
<evidence type="ECO:0000313" key="3">
    <source>
        <dbReference type="EMBL" id="SFP67678.1"/>
    </source>
</evidence>
<dbReference type="EMBL" id="FOXR01000002">
    <property type="protein sequence ID" value="SFP67678.1"/>
    <property type="molecule type" value="Genomic_DNA"/>
</dbReference>
<dbReference type="InterPro" id="IPR036291">
    <property type="entry name" value="NAD(P)-bd_dom_sf"/>
</dbReference>
<keyword evidence="4" id="KW-1185">Reference proteome</keyword>
<name>A0A1I5SA59_9FIRM</name>
<keyword evidence="1" id="KW-0521">NADP</keyword>
<dbReference type="CDD" id="cd05325">
    <property type="entry name" value="carb_red_sniffer_like_SDR_c"/>
    <property type="match status" value="1"/>
</dbReference>
<dbReference type="InterPro" id="IPR051468">
    <property type="entry name" value="Fungal_SecMetab_SDRs"/>
</dbReference>
<gene>
    <name evidence="3" type="ORF">SAMN05444406_10256</name>
</gene>
<evidence type="ECO:0000313" key="4">
    <source>
        <dbReference type="Proteomes" id="UP000198577"/>
    </source>
</evidence>
<sequence length="247" mass="28459">MEPTAVITGADRGFGFALCEKLLEKGWRVFAGQYMPSWPQLSSLSKKYPEKLHIISLDVSSNESVKEAAIRVSSITNYVDMLVNNAGIISPYNELDIREHLNYEDMHRIYDVNALGPIRMVEAFLPLMDKGRLKRLCFVSSEAGSIGACTRKAWYGYCMSKAALNMAVKITFNRLRPEGYTFRLYHPGWMRTYMSGKKNYEADMEPEEAAVYALQYFLSGTPYSERDIHIDEDRLVLMDYNLREWPW</sequence>
<dbReference type="PRINTS" id="PR00081">
    <property type="entry name" value="GDHRDH"/>
</dbReference>
<dbReference type="Proteomes" id="UP000198577">
    <property type="component" value="Unassembled WGS sequence"/>
</dbReference>
<dbReference type="GO" id="GO:0005737">
    <property type="term" value="C:cytoplasm"/>
    <property type="evidence" value="ECO:0007669"/>
    <property type="project" value="TreeGrafter"/>
</dbReference>
<dbReference type="PANTHER" id="PTHR43544:SF7">
    <property type="entry name" value="NADB-LER2"/>
    <property type="match status" value="1"/>
</dbReference>
<protein>
    <submittedName>
        <fullName evidence="3">NAD(P)-dependent dehydrogenase, short-chain alcohol dehydrogenase family</fullName>
    </submittedName>
</protein>
<reference evidence="3 4" key="1">
    <citation type="submission" date="2016-10" db="EMBL/GenBank/DDBJ databases">
        <authorList>
            <person name="de Groot N.N."/>
        </authorList>
    </citation>
    <scope>NUCLEOTIDE SEQUENCE [LARGE SCALE GENOMIC DNA]</scope>
    <source>
        <strain evidence="3 4">DSM 20678</strain>
    </source>
</reference>
<dbReference type="AlphaFoldDB" id="A0A1I5SA59"/>